<evidence type="ECO:0000313" key="1">
    <source>
        <dbReference type="EMBL" id="KAF6209473.1"/>
    </source>
</evidence>
<reference evidence="1" key="1">
    <citation type="journal article" date="2021" name="Mol. Ecol. Resour.">
        <title>Apolygus lucorum genome provides insights into omnivorousness and mesophyll feeding.</title>
        <authorList>
            <person name="Liu Y."/>
            <person name="Liu H."/>
            <person name="Wang H."/>
            <person name="Huang T."/>
            <person name="Liu B."/>
            <person name="Yang B."/>
            <person name="Yin L."/>
            <person name="Li B."/>
            <person name="Zhang Y."/>
            <person name="Zhang S."/>
            <person name="Jiang F."/>
            <person name="Zhang X."/>
            <person name="Ren Y."/>
            <person name="Wang B."/>
            <person name="Wang S."/>
            <person name="Lu Y."/>
            <person name="Wu K."/>
            <person name="Fan W."/>
            <person name="Wang G."/>
        </authorList>
    </citation>
    <scope>NUCLEOTIDE SEQUENCE</scope>
    <source>
        <strain evidence="1">12Hb</strain>
    </source>
</reference>
<accession>A0A6A4IQ47</accession>
<evidence type="ECO:0000313" key="2">
    <source>
        <dbReference type="Proteomes" id="UP000466442"/>
    </source>
</evidence>
<sequence>MKTDAIFKIVAMVLMIVSLAFIVIKHKHFNMPLASLVVTGSMIIYIVFVVGVISGNSVDGELTQFWDILLMGAFIGYGLIVTMGNTNTSGDDILIMISGILCIVTSVILLLDAIFTS</sequence>
<keyword evidence="2" id="KW-1185">Reference proteome</keyword>
<protein>
    <submittedName>
        <fullName evidence="1">Uncharacterized protein</fullName>
    </submittedName>
</protein>
<proteinExistence type="predicted"/>
<comment type="caution">
    <text evidence="1">The sequence shown here is derived from an EMBL/GenBank/DDBJ whole genome shotgun (WGS) entry which is preliminary data.</text>
</comment>
<gene>
    <name evidence="1" type="ORF">GE061_015220</name>
</gene>
<dbReference type="Proteomes" id="UP000466442">
    <property type="component" value="Unassembled WGS sequence"/>
</dbReference>
<organism evidence="1 2">
    <name type="scientific">Apolygus lucorum</name>
    <name type="common">Small green plant bug</name>
    <name type="synonym">Lygocoris lucorum</name>
    <dbReference type="NCBI Taxonomy" id="248454"/>
    <lineage>
        <taxon>Eukaryota</taxon>
        <taxon>Metazoa</taxon>
        <taxon>Ecdysozoa</taxon>
        <taxon>Arthropoda</taxon>
        <taxon>Hexapoda</taxon>
        <taxon>Insecta</taxon>
        <taxon>Pterygota</taxon>
        <taxon>Neoptera</taxon>
        <taxon>Paraneoptera</taxon>
        <taxon>Hemiptera</taxon>
        <taxon>Heteroptera</taxon>
        <taxon>Panheteroptera</taxon>
        <taxon>Cimicomorpha</taxon>
        <taxon>Miridae</taxon>
        <taxon>Mirini</taxon>
        <taxon>Apolygus</taxon>
    </lineage>
</organism>
<name>A0A6A4IQ47_APOLU</name>
<dbReference type="EMBL" id="WIXP02000006">
    <property type="protein sequence ID" value="KAF6209473.1"/>
    <property type="molecule type" value="Genomic_DNA"/>
</dbReference>
<dbReference type="AlphaFoldDB" id="A0A6A4IQ47"/>